<evidence type="ECO:0000313" key="2">
    <source>
        <dbReference type="EMBL" id="KAK4446646.1"/>
    </source>
</evidence>
<organism evidence="2 3">
    <name type="scientific">Podospora aff. communis PSN243</name>
    <dbReference type="NCBI Taxonomy" id="3040156"/>
    <lineage>
        <taxon>Eukaryota</taxon>
        <taxon>Fungi</taxon>
        <taxon>Dikarya</taxon>
        <taxon>Ascomycota</taxon>
        <taxon>Pezizomycotina</taxon>
        <taxon>Sordariomycetes</taxon>
        <taxon>Sordariomycetidae</taxon>
        <taxon>Sordariales</taxon>
        <taxon>Podosporaceae</taxon>
        <taxon>Podospora</taxon>
    </lineage>
</organism>
<accession>A0AAV9GI34</accession>
<feature type="transmembrane region" description="Helical" evidence="1">
    <location>
        <begin position="241"/>
        <end position="261"/>
    </location>
</feature>
<comment type="caution">
    <text evidence="2">The sequence shown here is derived from an EMBL/GenBank/DDBJ whole genome shotgun (WGS) entry which is preliminary data.</text>
</comment>
<keyword evidence="1" id="KW-0812">Transmembrane</keyword>
<evidence type="ECO:0000256" key="1">
    <source>
        <dbReference type="SAM" id="Phobius"/>
    </source>
</evidence>
<feature type="transmembrane region" description="Helical" evidence="1">
    <location>
        <begin position="504"/>
        <end position="523"/>
    </location>
</feature>
<gene>
    <name evidence="2" type="ORF">QBC34DRAFT_469120</name>
</gene>
<proteinExistence type="predicted"/>
<dbReference type="EMBL" id="MU865955">
    <property type="protein sequence ID" value="KAK4446646.1"/>
    <property type="molecule type" value="Genomic_DNA"/>
</dbReference>
<keyword evidence="1" id="KW-0472">Membrane</keyword>
<name>A0AAV9GI34_9PEZI</name>
<protein>
    <submittedName>
        <fullName evidence="2">Uncharacterized protein</fullName>
    </submittedName>
</protein>
<evidence type="ECO:0000313" key="3">
    <source>
        <dbReference type="Proteomes" id="UP001321760"/>
    </source>
</evidence>
<reference evidence="2" key="1">
    <citation type="journal article" date="2023" name="Mol. Phylogenet. Evol.">
        <title>Genome-scale phylogeny and comparative genomics of the fungal order Sordariales.</title>
        <authorList>
            <person name="Hensen N."/>
            <person name="Bonometti L."/>
            <person name="Westerberg I."/>
            <person name="Brannstrom I.O."/>
            <person name="Guillou S."/>
            <person name="Cros-Aarteil S."/>
            <person name="Calhoun S."/>
            <person name="Haridas S."/>
            <person name="Kuo A."/>
            <person name="Mondo S."/>
            <person name="Pangilinan J."/>
            <person name="Riley R."/>
            <person name="LaButti K."/>
            <person name="Andreopoulos B."/>
            <person name="Lipzen A."/>
            <person name="Chen C."/>
            <person name="Yan M."/>
            <person name="Daum C."/>
            <person name="Ng V."/>
            <person name="Clum A."/>
            <person name="Steindorff A."/>
            <person name="Ohm R.A."/>
            <person name="Martin F."/>
            <person name="Silar P."/>
            <person name="Natvig D.O."/>
            <person name="Lalanne C."/>
            <person name="Gautier V."/>
            <person name="Ament-Velasquez S.L."/>
            <person name="Kruys A."/>
            <person name="Hutchinson M.I."/>
            <person name="Powell A.J."/>
            <person name="Barry K."/>
            <person name="Miller A.N."/>
            <person name="Grigoriev I.V."/>
            <person name="Debuchy R."/>
            <person name="Gladieux P."/>
            <person name="Hiltunen Thoren M."/>
            <person name="Johannesson H."/>
        </authorList>
    </citation>
    <scope>NUCLEOTIDE SEQUENCE</scope>
    <source>
        <strain evidence="2">PSN243</strain>
    </source>
</reference>
<keyword evidence="1" id="KW-1133">Transmembrane helix</keyword>
<sequence length="532" mass="59546">MSYNLTEITKCVSQIQGPLSTFNHSGCFSRYQDCLGEEVAFSGYIPLSDCNLNCGSHQWYTPKDFIDRVHWLLPVILLASNFQLPPLGYRVKAFAILHLLGDPIDTILSLKHTLQIKHQSLSWARKTLNRNLITSVTVTTSDLSELAFALDSLQARSSPHPRNSLEALIATTPPEKSPTLLRALRTAGEDLRTTKVTIALPSVVTILVFIANIVNELVDSASASQQKDGAATDKKPPGNRIAFAVLFSWMLPAVLLSAACHRYCEANSCWRAVERFLDSVERAPGDVGLPGNVFPASDREKAPASAAYSGTVYSFRPEKMRLRWVVFREEWEGVRFRRMASSRWGKRRGSIQQGEVAVRRWLWHELRHHLPTLLAVLPTLLAFTFAMGISYITPTGEFSMRCVVQLSVFLAWLLSFALTCLGNLWLGRDQPPPPHGKAMVVFWLVCFKDGVFAVGTLLVVLLVNGGLLNSCFGWSNGWSGMVTGNQYVSLKWDEELRVNVSERYPAFVASGILVQLSLFLLLWQPWLRLRRL</sequence>
<feature type="transmembrane region" description="Helical" evidence="1">
    <location>
        <begin position="438"/>
        <end position="463"/>
    </location>
</feature>
<reference evidence="2" key="2">
    <citation type="submission" date="2023-05" db="EMBL/GenBank/DDBJ databases">
        <authorList>
            <consortium name="Lawrence Berkeley National Laboratory"/>
            <person name="Steindorff A."/>
            <person name="Hensen N."/>
            <person name="Bonometti L."/>
            <person name="Westerberg I."/>
            <person name="Brannstrom I.O."/>
            <person name="Guillou S."/>
            <person name="Cros-Aarteil S."/>
            <person name="Calhoun S."/>
            <person name="Haridas S."/>
            <person name="Kuo A."/>
            <person name="Mondo S."/>
            <person name="Pangilinan J."/>
            <person name="Riley R."/>
            <person name="Labutti K."/>
            <person name="Andreopoulos B."/>
            <person name="Lipzen A."/>
            <person name="Chen C."/>
            <person name="Yanf M."/>
            <person name="Daum C."/>
            <person name="Ng V."/>
            <person name="Clum A."/>
            <person name="Ohm R."/>
            <person name="Martin F."/>
            <person name="Silar P."/>
            <person name="Natvig D."/>
            <person name="Lalanne C."/>
            <person name="Gautier V."/>
            <person name="Ament-Velasquez S.L."/>
            <person name="Kruys A."/>
            <person name="Hutchinson M.I."/>
            <person name="Powell A.J."/>
            <person name="Barry K."/>
            <person name="Miller A.N."/>
            <person name="Grigoriev I.V."/>
            <person name="Debuchy R."/>
            <person name="Gladieux P."/>
            <person name="Thoren M.H."/>
            <person name="Johannesson H."/>
        </authorList>
    </citation>
    <scope>NUCLEOTIDE SEQUENCE</scope>
    <source>
        <strain evidence="2">PSN243</strain>
    </source>
</reference>
<dbReference type="Proteomes" id="UP001321760">
    <property type="component" value="Unassembled WGS sequence"/>
</dbReference>
<dbReference type="AlphaFoldDB" id="A0AAV9GI34"/>
<feature type="transmembrane region" description="Helical" evidence="1">
    <location>
        <begin position="196"/>
        <end position="214"/>
    </location>
</feature>
<keyword evidence="3" id="KW-1185">Reference proteome</keyword>
<feature type="transmembrane region" description="Helical" evidence="1">
    <location>
        <begin position="404"/>
        <end position="426"/>
    </location>
</feature>
<feature type="transmembrane region" description="Helical" evidence="1">
    <location>
        <begin position="370"/>
        <end position="392"/>
    </location>
</feature>